<dbReference type="GO" id="GO:0005634">
    <property type="term" value="C:nucleus"/>
    <property type="evidence" value="ECO:0007669"/>
    <property type="project" value="UniProtKB-SubCell"/>
</dbReference>
<dbReference type="Gene3D" id="1.10.150.670">
    <property type="entry name" value="Crossover junction endonuclease EME1, DNA-binding domain"/>
    <property type="match status" value="1"/>
</dbReference>
<dbReference type="InterPro" id="IPR006166">
    <property type="entry name" value="ERCC4_domain"/>
</dbReference>
<name>A0A9D4RED2_DREPO</name>
<reference evidence="16" key="2">
    <citation type="submission" date="2020-11" db="EMBL/GenBank/DDBJ databases">
        <authorList>
            <person name="McCartney M.A."/>
            <person name="Auch B."/>
            <person name="Kono T."/>
            <person name="Mallez S."/>
            <person name="Becker A."/>
            <person name="Gohl D.M."/>
            <person name="Silverstein K.A.T."/>
            <person name="Koren S."/>
            <person name="Bechman K.B."/>
            <person name="Herman A."/>
            <person name="Abrahante J.E."/>
            <person name="Garbe J."/>
        </authorList>
    </citation>
    <scope>NUCLEOTIDE SEQUENCE</scope>
    <source>
        <strain evidence="16">Duluth1</strain>
        <tissue evidence="16">Whole animal</tissue>
    </source>
</reference>
<dbReference type="GO" id="GO:0008821">
    <property type="term" value="F:crossover junction DNA endonuclease activity"/>
    <property type="evidence" value="ECO:0007669"/>
    <property type="project" value="TreeGrafter"/>
</dbReference>
<dbReference type="InterPro" id="IPR033310">
    <property type="entry name" value="Mms4/EME1/EME2"/>
</dbReference>
<proteinExistence type="inferred from homology"/>
<dbReference type="GO" id="GO:0046872">
    <property type="term" value="F:metal ion binding"/>
    <property type="evidence" value="ECO:0007669"/>
    <property type="project" value="UniProtKB-KW"/>
</dbReference>
<protein>
    <recommendedName>
        <fullName evidence="15">ERCC4 domain-containing protein</fullName>
    </recommendedName>
</protein>
<evidence type="ECO:0000256" key="3">
    <source>
        <dbReference type="ARBA" id="ARBA00005313"/>
    </source>
</evidence>
<dbReference type="Proteomes" id="UP000828390">
    <property type="component" value="Unassembled WGS sequence"/>
</dbReference>
<keyword evidence="6" id="KW-0255">Endonuclease</keyword>
<evidence type="ECO:0000313" key="17">
    <source>
        <dbReference type="Proteomes" id="UP000828390"/>
    </source>
</evidence>
<dbReference type="AlphaFoldDB" id="A0A9D4RED2"/>
<evidence type="ECO:0000256" key="13">
    <source>
        <dbReference type="ARBA" id="ARBA00023254"/>
    </source>
</evidence>
<comment type="cofactor">
    <cofactor evidence="1">
        <name>Mg(2+)</name>
        <dbReference type="ChEBI" id="CHEBI:18420"/>
    </cofactor>
</comment>
<gene>
    <name evidence="16" type="ORF">DPMN_027420</name>
</gene>
<feature type="domain" description="ERCC4" evidence="15">
    <location>
        <begin position="141"/>
        <end position="409"/>
    </location>
</feature>
<evidence type="ECO:0000256" key="8">
    <source>
        <dbReference type="ARBA" id="ARBA00022801"/>
    </source>
</evidence>
<dbReference type="GO" id="GO:0003677">
    <property type="term" value="F:DNA binding"/>
    <property type="evidence" value="ECO:0007669"/>
    <property type="project" value="InterPro"/>
</dbReference>
<dbReference type="GO" id="GO:0048476">
    <property type="term" value="C:Holliday junction resolvase complex"/>
    <property type="evidence" value="ECO:0007669"/>
    <property type="project" value="InterPro"/>
</dbReference>
<dbReference type="SMART" id="SM00891">
    <property type="entry name" value="ERCC4"/>
    <property type="match status" value="1"/>
</dbReference>
<dbReference type="Gene3D" id="3.40.50.10130">
    <property type="match status" value="1"/>
</dbReference>
<dbReference type="GO" id="GO:0031573">
    <property type="term" value="P:mitotic intra-S DNA damage checkpoint signaling"/>
    <property type="evidence" value="ECO:0007669"/>
    <property type="project" value="TreeGrafter"/>
</dbReference>
<keyword evidence="5" id="KW-0479">Metal-binding</keyword>
<dbReference type="PANTHER" id="PTHR21077:SF5">
    <property type="entry name" value="CROSSOVER JUNCTION ENDONUCLEASE MMS4"/>
    <property type="match status" value="1"/>
</dbReference>
<evidence type="ECO:0000256" key="6">
    <source>
        <dbReference type="ARBA" id="ARBA00022759"/>
    </source>
</evidence>
<sequence>MSKQSCRSDFISDGSSSDGEDIPQIRSLWQRVAQKKLGDSGIVFTQSMGTLGGLSVDNGYAESRIMEIQGPETCQATVSVEGNKKKKRSREEIEENRKLAQTKKEERERKKQEKEAEKDMRRLEREAKKTYSLNSCLQFIKVLVDTRIVNSCGLGTAIFKVCEELGVACETQELTVPFTVVWKRKVTSANFGDDMKVETVLTEIEENEVITIIPVADFVQMVETFKQRQRGLDPGGCVNLRDYVTHVQSVLVGKNITVVVPGMEQYFRDLKTQTNREFKKAVQPDTGKRVKKLGPLTSVSRLDVEEALTDLLLQTDSTTFMLESPEDVADLVRRFSKAVAERPAKKDRYDPIFSFHEEGAGGVKVDKNGNGLLKVWKHQLLQFKNVSPDVAQAIIAEYPSPYLLRQAYSQCASEKEAISLLENIVVRRGAGVLETTRRVGKELARRFYILFTCEDPDFVIK</sequence>
<evidence type="ECO:0000256" key="7">
    <source>
        <dbReference type="ARBA" id="ARBA00022763"/>
    </source>
</evidence>
<keyword evidence="12" id="KW-0539">Nucleus</keyword>
<keyword evidence="9" id="KW-0460">Magnesium</keyword>
<dbReference type="PANTHER" id="PTHR21077">
    <property type="entry name" value="EME1 PROTEIN"/>
    <property type="match status" value="1"/>
</dbReference>
<keyword evidence="8" id="KW-0378">Hydrolase</keyword>
<reference evidence="16" key="1">
    <citation type="journal article" date="2019" name="bioRxiv">
        <title>The Genome of the Zebra Mussel, Dreissena polymorpha: A Resource for Invasive Species Research.</title>
        <authorList>
            <person name="McCartney M.A."/>
            <person name="Auch B."/>
            <person name="Kono T."/>
            <person name="Mallez S."/>
            <person name="Zhang Y."/>
            <person name="Obille A."/>
            <person name="Becker A."/>
            <person name="Abrahante J.E."/>
            <person name="Garbe J."/>
            <person name="Badalamenti J.P."/>
            <person name="Herman A."/>
            <person name="Mangelson H."/>
            <person name="Liachko I."/>
            <person name="Sullivan S."/>
            <person name="Sone E.D."/>
            <person name="Koren S."/>
            <person name="Silverstein K.A.T."/>
            <person name="Beckman K.B."/>
            <person name="Gohl D.M."/>
        </authorList>
    </citation>
    <scope>NUCLEOTIDE SEQUENCE</scope>
    <source>
        <strain evidence="16">Duluth1</strain>
        <tissue evidence="16">Whole animal</tissue>
    </source>
</reference>
<keyword evidence="11" id="KW-0234">DNA repair</keyword>
<evidence type="ECO:0000256" key="2">
    <source>
        <dbReference type="ARBA" id="ARBA00004123"/>
    </source>
</evidence>
<dbReference type="OrthoDB" id="343092at2759"/>
<comment type="similarity">
    <text evidence="3">Belongs to the EME1/MMS4 family.</text>
</comment>
<feature type="region of interest" description="Disordered" evidence="14">
    <location>
        <begin position="1"/>
        <end position="23"/>
    </location>
</feature>
<evidence type="ECO:0000256" key="12">
    <source>
        <dbReference type="ARBA" id="ARBA00023242"/>
    </source>
</evidence>
<evidence type="ECO:0000259" key="15">
    <source>
        <dbReference type="SMART" id="SM00891"/>
    </source>
</evidence>
<keyword evidence="10" id="KW-0233">DNA recombination</keyword>
<dbReference type="Pfam" id="PF02732">
    <property type="entry name" value="ERCC4"/>
    <property type="match status" value="1"/>
</dbReference>
<evidence type="ECO:0000256" key="11">
    <source>
        <dbReference type="ARBA" id="ARBA00023204"/>
    </source>
</evidence>
<evidence type="ECO:0000256" key="9">
    <source>
        <dbReference type="ARBA" id="ARBA00022842"/>
    </source>
</evidence>
<keyword evidence="4" id="KW-0540">Nuclease</keyword>
<dbReference type="FunFam" id="1.10.150.670:FF:000002">
    <property type="entry name" value="Crossover junction endonuclease EME1"/>
    <property type="match status" value="1"/>
</dbReference>
<dbReference type="InterPro" id="IPR042530">
    <property type="entry name" value="EME1/EME2_C"/>
</dbReference>
<keyword evidence="7" id="KW-0227">DNA damage</keyword>
<evidence type="ECO:0000256" key="1">
    <source>
        <dbReference type="ARBA" id="ARBA00001946"/>
    </source>
</evidence>
<dbReference type="GO" id="GO:0006302">
    <property type="term" value="P:double-strand break repair"/>
    <property type="evidence" value="ECO:0007669"/>
    <property type="project" value="TreeGrafter"/>
</dbReference>
<dbReference type="EMBL" id="JAIWYP010000002">
    <property type="protein sequence ID" value="KAH3864403.1"/>
    <property type="molecule type" value="Genomic_DNA"/>
</dbReference>
<evidence type="ECO:0000256" key="4">
    <source>
        <dbReference type="ARBA" id="ARBA00022722"/>
    </source>
</evidence>
<comment type="caution">
    <text evidence="16">The sequence shown here is derived from an EMBL/GenBank/DDBJ whole genome shotgun (WGS) entry which is preliminary data.</text>
</comment>
<feature type="region of interest" description="Disordered" evidence="14">
    <location>
        <begin position="77"/>
        <end position="120"/>
    </location>
</feature>
<organism evidence="16 17">
    <name type="scientific">Dreissena polymorpha</name>
    <name type="common">Zebra mussel</name>
    <name type="synonym">Mytilus polymorpha</name>
    <dbReference type="NCBI Taxonomy" id="45954"/>
    <lineage>
        <taxon>Eukaryota</taxon>
        <taxon>Metazoa</taxon>
        <taxon>Spiralia</taxon>
        <taxon>Lophotrochozoa</taxon>
        <taxon>Mollusca</taxon>
        <taxon>Bivalvia</taxon>
        <taxon>Autobranchia</taxon>
        <taxon>Heteroconchia</taxon>
        <taxon>Euheterodonta</taxon>
        <taxon>Imparidentia</taxon>
        <taxon>Neoheterodontei</taxon>
        <taxon>Myida</taxon>
        <taxon>Dreissenoidea</taxon>
        <taxon>Dreissenidae</taxon>
        <taxon>Dreissena</taxon>
    </lineage>
</organism>
<evidence type="ECO:0000313" key="16">
    <source>
        <dbReference type="EMBL" id="KAH3864403.1"/>
    </source>
</evidence>
<accession>A0A9D4RED2</accession>
<evidence type="ECO:0000256" key="10">
    <source>
        <dbReference type="ARBA" id="ARBA00023172"/>
    </source>
</evidence>
<keyword evidence="17" id="KW-1185">Reference proteome</keyword>
<feature type="compositionally biased region" description="Basic and acidic residues" evidence="14">
    <location>
        <begin position="89"/>
        <end position="120"/>
    </location>
</feature>
<evidence type="ECO:0000256" key="5">
    <source>
        <dbReference type="ARBA" id="ARBA00022723"/>
    </source>
</evidence>
<comment type="subcellular location">
    <subcellularLocation>
        <location evidence="2">Nucleus</location>
    </subcellularLocation>
</comment>
<dbReference type="GO" id="GO:0000712">
    <property type="term" value="P:resolution of meiotic recombination intermediates"/>
    <property type="evidence" value="ECO:0007669"/>
    <property type="project" value="TreeGrafter"/>
</dbReference>
<dbReference type="Pfam" id="PF21292">
    <property type="entry name" value="EME1-MUS81_C"/>
    <property type="match status" value="1"/>
</dbReference>
<evidence type="ECO:0000256" key="14">
    <source>
        <dbReference type="SAM" id="MobiDB-lite"/>
    </source>
</evidence>
<keyword evidence="13" id="KW-0469">Meiosis</keyword>
<feature type="compositionally biased region" description="Low complexity" evidence="14">
    <location>
        <begin position="8"/>
        <end position="17"/>
    </location>
</feature>
<dbReference type="GO" id="GO:0031297">
    <property type="term" value="P:replication fork processing"/>
    <property type="evidence" value="ECO:0007669"/>
    <property type="project" value="TreeGrafter"/>
</dbReference>